<sequence>MSGQNLNQALTVYTLLKAPPPFALGESIFIHTCPPALVIYKFMITINDEISIIRKRPVTARPVSQFRTSSNQLGSTGVALQGRWSDEP</sequence>
<protein>
    <submittedName>
        <fullName evidence="2">Uncharacterized protein</fullName>
    </submittedName>
</protein>
<organism evidence="2 3">
    <name type="scientific">Phanerochaete carnosa (strain HHB-10118-sp)</name>
    <name type="common">White-rot fungus</name>
    <name type="synonym">Peniophora carnosa</name>
    <dbReference type="NCBI Taxonomy" id="650164"/>
    <lineage>
        <taxon>Eukaryota</taxon>
        <taxon>Fungi</taxon>
        <taxon>Dikarya</taxon>
        <taxon>Basidiomycota</taxon>
        <taxon>Agaricomycotina</taxon>
        <taxon>Agaricomycetes</taxon>
        <taxon>Polyporales</taxon>
        <taxon>Phanerochaetaceae</taxon>
        <taxon>Phanerochaete</taxon>
    </lineage>
</organism>
<dbReference type="AlphaFoldDB" id="K5WFR0"/>
<evidence type="ECO:0000256" key="1">
    <source>
        <dbReference type="SAM" id="MobiDB-lite"/>
    </source>
</evidence>
<dbReference type="GeneID" id="18911797"/>
<evidence type="ECO:0000313" key="3">
    <source>
        <dbReference type="Proteomes" id="UP000008370"/>
    </source>
</evidence>
<evidence type="ECO:0000313" key="2">
    <source>
        <dbReference type="EMBL" id="EKM49032.1"/>
    </source>
</evidence>
<feature type="region of interest" description="Disordered" evidence="1">
    <location>
        <begin position="68"/>
        <end position="88"/>
    </location>
</feature>
<dbReference type="RefSeq" id="XP_007402415.1">
    <property type="nucleotide sequence ID" value="XM_007402353.1"/>
</dbReference>
<accession>K5WFR0</accession>
<proteinExistence type="predicted"/>
<name>K5WFR0_PHACS</name>
<reference evidence="2 3" key="1">
    <citation type="journal article" date="2012" name="BMC Genomics">
        <title>Comparative genomics of the white-rot fungi, Phanerochaete carnosa and P. chrysosporium, to elucidate the genetic basis of the distinct wood types they colonize.</title>
        <authorList>
            <person name="Suzuki H."/>
            <person name="MacDonald J."/>
            <person name="Syed K."/>
            <person name="Salamov A."/>
            <person name="Hori C."/>
            <person name="Aerts A."/>
            <person name="Henrissat B."/>
            <person name="Wiebenga A."/>
            <person name="vanKuyk P.A."/>
            <person name="Barry K."/>
            <person name="Lindquist E."/>
            <person name="LaButti K."/>
            <person name="Lapidus A."/>
            <person name="Lucas S."/>
            <person name="Coutinho P."/>
            <person name="Gong Y."/>
            <person name="Samejima M."/>
            <person name="Mahadevan R."/>
            <person name="Abou-Zaid M."/>
            <person name="de Vries R.P."/>
            <person name="Igarashi K."/>
            <person name="Yadav J.S."/>
            <person name="Grigoriev I.V."/>
            <person name="Master E.R."/>
        </authorList>
    </citation>
    <scope>NUCLEOTIDE SEQUENCE [LARGE SCALE GENOMIC DNA]</scope>
    <source>
        <strain evidence="2 3">HHB-10118-sp</strain>
    </source>
</reference>
<dbReference type="InParanoid" id="K5WFR0"/>
<gene>
    <name evidence="2" type="ORF">PHACADRAFT_202099</name>
</gene>
<dbReference type="HOGENOM" id="CLU_2469829_0_0_1"/>
<dbReference type="KEGG" id="pco:PHACADRAFT_202099"/>
<dbReference type="Proteomes" id="UP000008370">
    <property type="component" value="Unassembled WGS sequence"/>
</dbReference>
<keyword evidence="3" id="KW-1185">Reference proteome</keyword>
<dbReference type="EMBL" id="JH930585">
    <property type="protein sequence ID" value="EKM49032.1"/>
    <property type="molecule type" value="Genomic_DNA"/>
</dbReference>